<dbReference type="AlphaFoldDB" id="A0A0A9EQM0"/>
<dbReference type="EMBL" id="GBRH01194861">
    <property type="protein sequence ID" value="JAE03035.1"/>
    <property type="molecule type" value="Transcribed_RNA"/>
</dbReference>
<dbReference type="GO" id="GO:0016740">
    <property type="term" value="F:transferase activity"/>
    <property type="evidence" value="ECO:0007669"/>
    <property type="project" value="UniProtKB-KW"/>
</dbReference>
<protein>
    <submittedName>
        <fullName evidence="1">Transferase, transferring glycosyl groups</fullName>
    </submittedName>
</protein>
<proteinExistence type="predicted"/>
<sequence>MNKLFWRVTLSLAPSSYICLRNFVSSSVASSDLLKRLEWNIYRCSVIRISLFRKYSKI</sequence>
<reference evidence="1" key="1">
    <citation type="submission" date="2014-09" db="EMBL/GenBank/DDBJ databases">
        <authorList>
            <person name="Magalhaes I.L.F."/>
            <person name="Oliveira U."/>
            <person name="Santos F.R."/>
            <person name="Vidigal T.H.D.A."/>
            <person name="Brescovit A.D."/>
            <person name="Santos A.J."/>
        </authorList>
    </citation>
    <scope>NUCLEOTIDE SEQUENCE</scope>
    <source>
        <tissue evidence="1">Shoot tissue taken approximately 20 cm above the soil surface</tissue>
    </source>
</reference>
<name>A0A0A9EQM0_ARUDO</name>
<reference evidence="1" key="2">
    <citation type="journal article" date="2015" name="Data Brief">
        <title>Shoot transcriptome of the giant reed, Arundo donax.</title>
        <authorList>
            <person name="Barrero R.A."/>
            <person name="Guerrero F.D."/>
            <person name="Moolhuijzen P."/>
            <person name="Goolsby J.A."/>
            <person name="Tidwell J."/>
            <person name="Bellgard S.E."/>
            <person name="Bellgard M.I."/>
        </authorList>
    </citation>
    <scope>NUCLEOTIDE SEQUENCE</scope>
    <source>
        <tissue evidence="1">Shoot tissue taken approximately 20 cm above the soil surface</tissue>
    </source>
</reference>
<accession>A0A0A9EQM0</accession>
<keyword evidence="1" id="KW-0808">Transferase</keyword>
<organism evidence="1">
    <name type="scientific">Arundo donax</name>
    <name type="common">Giant reed</name>
    <name type="synonym">Donax arundinaceus</name>
    <dbReference type="NCBI Taxonomy" id="35708"/>
    <lineage>
        <taxon>Eukaryota</taxon>
        <taxon>Viridiplantae</taxon>
        <taxon>Streptophyta</taxon>
        <taxon>Embryophyta</taxon>
        <taxon>Tracheophyta</taxon>
        <taxon>Spermatophyta</taxon>
        <taxon>Magnoliopsida</taxon>
        <taxon>Liliopsida</taxon>
        <taxon>Poales</taxon>
        <taxon>Poaceae</taxon>
        <taxon>PACMAD clade</taxon>
        <taxon>Arundinoideae</taxon>
        <taxon>Arundineae</taxon>
        <taxon>Arundo</taxon>
    </lineage>
</organism>
<evidence type="ECO:0000313" key="1">
    <source>
        <dbReference type="EMBL" id="JAE03035.1"/>
    </source>
</evidence>